<protein>
    <submittedName>
        <fullName evidence="2">Uncharacterized protein</fullName>
    </submittedName>
</protein>
<evidence type="ECO:0000256" key="1">
    <source>
        <dbReference type="SAM" id="MobiDB-lite"/>
    </source>
</evidence>
<feature type="region of interest" description="Disordered" evidence="1">
    <location>
        <begin position="1"/>
        <end position="76"/>
    </location>
</feature>
<feature type="compositionally biased region" description="Basic and acidic residues" evidence="1">
    <location>
        <begin position="28"/>
        <end position="38"/>
    </location>
</feature>
<organism evidence="2 3">
    <name type="scientific">Trichoderma harzianum</name>
    <name type="common">Hypocrea lixii</name>
    <dbReference type="NCBI Taxonomy" id="5544"/>
    <lineage>
        <taxon>Eukaryota</taxon>
        <taxon>Fungi</taxon>
        <taxon>Dikarya</taxon>
        <taxon>Ascomycota</taxon>
        <taxon>Pezizomycotina</taxon>
        <taxon>Sordariomycetes</taxon>
        <taxon>Hypocreomycetidae</taxon>
        <taxon>Hypocreales</taxon>
        <taxon>Hypocreaceae</taxon>
        <taxon>Trichoderma</taxon>
    </lineage>
</organism>
<comment type="caution">
    <text evidence="2">The sequence shown here is derived from an EMBL/GenBank/DDBJ whole genome shotgun (WGS) entry which is preliminary data.</text>
</comment>
<sequence>MPRQTFLWVKRGSVSAPEDKDGDEIESSADHGNKKADDDSSVTGNEGSGADNGSGTTDIGSGGANGDSSTDDDSSS</sequence>
<dbReference type="Proteomes" id="UP000236290">
    <property type="component" value="Unassembled WGS sequence"/>
</dbReference>
<evidence type="ECO:0000313" key="2">
    <source>
        <dbReference type="EMBL" id="PNP52978.1"/>
    </source>
</evidence>
<proteinExistence type="predicted"/>
<accession>A0A2K0U5A4</accession>
<reference evidence="2 3" key="1">
    <citation type="submission" date="2017-02" db="EMBL/GenBank/DDBJ databases">
        <title>Genomes of Trichoderma spp. with biocontrol activity.</title>
        <authorList>
            <person name="Gardiner D."/>
            <person name="Kazan K."/>
            <person name="Vos C."/>
            <person name="Harvey P."/>
        </authorList>
    </citation>
    <scope>NUCLEOTIDE SEQUENCE [LARGE SCALE GENOMIC DNA]</scope>
    <source>
        <strain evidence="2 3">Tr1</strain>
    </source>
</reference>
<dbReference type="EMBL" id="MTYI01000089">
    <property type="protein sequence ID" value="PNP52978.1"/>
    <property type="molecule type" value="Genomic_DNA"/>
</dbReference>
<dbReference type="AlphaFoldDB" id="A0A2K0U5A4"/>
<evidence type="ECO:0000313" key="3">
    <source>
        <dbReference type="Proteomes" id="UP000236290"/>
    </source>
</evidence>
<dbReference type="OrthoDB" id="10616736at2759"/>
<name>A0A2K0U5A4_TRIHA</name>
<gene>
    <name evidence="2" type="ORF">THARTR1_06493</name>
</gene>